<dbReference type="RefSeq" id="XP_009825590.1">
    <property type="nucleotide sequence ID" value="XM_009827288.1"/>
</dbReference>
<reference evidence="2" key="1">
    <citation type="submission" date="2013-12" db="EMBL/GenBank/DDBJ databases">
        <title>The Genome Sequence of Aphanomyces astaci APO3.</title>
        <authorList>
            <consortium name="The Broad Institute Genomics Platform"/>
            <person name="Russ C."/>
            <person name="Tyler B."/>
            <person name="van West P."/>
            <person name="Dieguez-Uribeondo J."/>
            <person name="Young S.K."/>
            <person name="Zeng Q."/>
            <person name="Gargeya S."/>
            <person name="Fitzgerald M."/>
            <person name="Abouelleil A."/>
            <person name="Alvarado L."/>
            <person name="Chapman S.B."/>
            <person name="Gainer-Dewar J."/>
            <person name="Goldberg J."/>
            <person name="Griggs A."/>
            <person name="Gujja S."/>
            <person name="Hansen M."/>
            <person name="Howarth C."/>
            <person name="Imamovic A."/>
            <person name="Ireland A."/>
            <person name="Larimer J."/>
            <person name="McCowan C."/>
            <person name="Murphy C."/>
            <person name="Pearson M."/>
            <person name="Poon T.W."/>
            <person name="Priest M."/>
            <person name="Roberts A."/>
            <person name="Saif S."/>
            <person name="Shea T."/>
            <person name="Sykes S."/>
            <person name="Wortman J."/>
            <person name="Nusbaum C."/>
            <person name="Birren B."/>
        </authorList>
    </citation>
    <scope>NUCLEOTIDE SEQUENCE [LARGE SCALE GENOMIC DNA]</scope>
    <source>
        <strain evidence="2">APO3</strain>
    </source>
</reference>
<dbReference type="VEuPathDB" id="FungiDB:H257_03280"/>
<feature type="compositionally biased region" description="Basic and acidic residues" evidence="1">
    <location>
        <begin position="15"/>
        <end position="26"/>
    </location>
</feature>
<organism evidence="2">
    <name type="scientific">Aphanomyces astaci</name>
    <name type="common">Crayfish plague agent</name>
    <dbReference type="NCBI Taxonomy" id="112090"/>
    <lineage>
        <taxon>Eukaryota</taxon>
        <taxon>Sar</taxon>
        <taxon>Stramenopiles</taxon>
        <taxon>Oomycota</taxon>
        <taxon>Saprolegniomycetes</taxon>
        <taxon>Saprolegniales</taxon>
        <taxon>Verrucalvaceae</taxon>
        <taxon>Aphanomyces</taxon>
    </lineage>
</organism>
<dbReference type="GeneID" id="20805276"/>
<proteinExistence type="predicted"/>
<protein>
    <submittedName>
        <fullName evidence="2">Uncharacterized protein</fullName>
    </submittedName>
</protein>
<evidence type="ECO:0000256" key="1">
    <source>
        <dbReference type="SAM" id="MobiDB-lite"/>
    </source>
</evidence>
<sequence>MERGTSEAYMQRTRSSLDGDRSRSGRSDSPVAGKNFPGRPGDCKRQRSKMAVYRLFRAPQGRRQPVAVDEAWPFGGLSSFKPPVFGPSGAVPGVTAPDTEDWDMGQGDVYIHNAPVLPNNPIFKGSTKEEQRAFMVSYNQYISQTNALTANGVDHF</sequence>
<dbReference type="EMBL" id="KI913118">
    <property type="protein sequence ID" value="ETV85572.1"/>
    <property type="molecule type" value="Genomic_DNA"/>
</dbReference>
<accession>W4H117</accession>
<feature type="region of interest" description="Disordered" evidence="1">
    <location>
        <begin position="1"/>
        <end position="47"/>
    </location>
</feature>
<evidence type="ECO:0000313" key="2">
    <source>
        <dbReference type="EMBL" id="ETV85572.1"/>
    </source>
</evidence>
<gene>
    <name evidence="2" type="ORF">H257_03280</name>
</gene>
<name>W4H117_APHAT</name>
<dbReference type="AlphaFoldDB" id="W4H117"/>